<dbReference type="InterPro" id="IPR024990">
    <property type="entry name" value="Apc1"/>
</dbReference>
<feature type="compositionally biased region" description="Polar residues" evidence="5">
    <location>
        <begin position="395"/>
        <end position="404"/>
    </location>
</feature>
<evidence type="ECO:0008006" key="8">
    <source>
        <dbReference type="Google" id="ProtNLM"/>
    </source>
</evidence>
<dbReference type="Proteomes" id="UP001152747">
    <property type="component" value="Unassembled WGS sequence"/>
</dbReference>
<dbReference type="GO" id="GO:0070979">
    <property type="term" value="P:protein K11-linked ubiquitination"/>
    <property type="evidence" value="ECO:0007669"/>
    <property type="project" value="TreeGrafter"/>
</dbReference>
<gene>
    <name evidence="6" type="ORF">CAMP_LOCUS15088</name>
</gene>
<keyword evidence="3" id="KW-0498">Mitosis</keyword>
<feature type="region of interest" description="Disordered" evidence="5">
    <location>
        <begin position="378"/>
        <end position="408"/>
    </location>
</feature>
<dbReference type="PANTHER" id="PTHR12827:SF3">
    <property type="entry name" value="ANAPHASE-PROMOTING COMPLEX SUBUNIT 1"/>
    <property type="match status" value="1"/>
</dbReference>
<organism evidence="6 7">
    <name type="scientific">Caenorhabditis angaria</name>
    <dbReference type="NCBI Taxonomy" id="860376"/>
    <lineage>
        <taxon>Eukaryota</taxon>
        <taxon>Metazoa</taxon>
        <taxon>Ecdysozoa</taxon>
        <taxon>Nematoda</taxon>
        <taxon>Chromadorea</taxon>
        <taxon>Rhabditida</taxon>
        <taxon>Rhabditina</taxon>
        <taxon>Rhabditomorpha</taxon>
        <taxon>Rhabditoidea</taxon>
        <taxon>Rhabditidae</taxon>
        <taxon>Peloderinae</taxon>
        <taxon>Caenorhabditis</taxon>
    </lineage>
</organism>
<protein>
    <recommendedName>
        <fullName evidence="8">Anaphase-promoting complex subunit 1</fullName>
    </recommendedName>
</protein>
<name>A0A9P1IWN1_9PELO</name>
<comment type="similarity">
    <text evidence="1">Belongs to the APC1 family.</text>
</comment>
<evidence type="ECO:0000256" key="4">
    <source>
        <dbReference type="ARBA" id="ARBA00023306"/>
    </source>
</evidence>
<dbReference type="GO" id="GO:0051301">
    <property type="term" value="P:cell division"/>
    <property type="evidence" value="ECO:0007669"/>
    <property type="project" value="UniProtKB-KW"/>
</dbReference>
<dbReference type="GO" id="GO:0031145">
    <property type="term" value="P:anaphase-promoting complex-dependent catabolic process"/>
    <property type="evidence" value="ECO:0007669"/>
    <property type="project" value="TreeGrafter"/>
</dbReference>
<keyword evidence="4" id="KW-0131">Cell cycle</keyword>
<dbReference type="PANTHER" id="PTHR12827">
    <property type="entry name" value="MEIOTIC CHECKPOINT REGULATOR TSG24 FAMILY MEMBER"/>
    <property type="match status" value="1"/>
</dbReference>
<dbReference type="Gene3D" id="1.25.10.10">
    <property type="entry name" value="Leucine-rich Repeat Variant"/>
    <property type="match status" value="1"/>
</dbReference>
<evidence type="ECO:0000256" key="5">
    <source>
        <dbReference type="SAM" id="MobiDB-lite"/>
    </source>
</evidence>
<evidence type="ECO:0000256" key="2">
    <source>
        <dbReference type="ARBA" id="ARBA00022618"/>
    </source>
</evidence>
<evidence type="ECO:0000313" key="6">
    <source>
        <dbReference type="EMBL" id="CAI5452451.1"/>
    </source>
</evidence>
<dbReference type="OrthoDB" id="26401at2759"/>
<reference evidence="6" key="1">
    <citation type="submission" date="2022-11" db="EMBL/GenBank/DDBJ databases">
        <authorList>
            <person name="Kikuchi T."/>
        </authorList>
    </citation>
    <scope>NUCLEOTIDE SEQUENCE</scope>
    <source>
        <strain evidence="6">PS1010</strain>
    </source>
</reference>
<dbReference type="EMBL" id="CANHGI010000005">
    <property type="protein sequence ID" value="CAI5452451.1"/>
    <property type="molecule type" value="Genomic_DNA"/>
</dbReference>
<evidence type="ECO:0000256" key="3">
    <source>
        <dbReference type="ARBA" id="ARBA00022776"/>
    </source>
</evidence>
<accession>A0A9P1IWN1</accession>
<feature type="compositionally biased region" description="Basic and acidic residues" evidence="5">
    <location>
        <begin position="378"/>
        <end position="387"/>
    </location>
</feature>
<dbReference type="GO" id="GO:0060090">
    <property type="term" value="F:molecular adaptor activity"/>
    <property type="evidence" value="ECO:0007669"/>
    <property type="project" value="TreeGrafter"/>
</dbReference>
<comment type="caution">
    <text evidence="6">The sequence shown here is derived from an EMBL/GenBank/DDBJ whole genome shotgun (WGS) entry which is preliminary data.</text>
</comment>
<keyword evidence="2" id="KW-0132">Cell division</keyword>
<keyword evidence="7" id="KW-1185">Reference proteome</keyword>
<dbReference type="GO" id="GO:0005680">
    <property type="term" value="C:anaphase-promoting complex"/>
    <property type="evidence" value="ECO:0007669"/>
    <property type="project" value="InterPro"/>
</dbReference>
<sequence length="1437" mass="163311">MTHIVDENKLMIKPTYRNDVKIDEASTSTDTLICSHTDSSGAISYVIANYKKLTVFDGNSPTPTKKLEFTLEFEIKKIFYHSLASAKHIEKSKKDKETSKTDNIWKDTSTKKRDYLVVCGEHRLLFIAKQDSHFYHYEIPFKLRNVFSFNGGVLVERFYDATSKSIHYHDTFHLYSLSGPFGELLPVIYKTFGKAPCWKFCWQSQQDDSEMVATDRNYVVVFDQTEKIHRVYIARDTQEKEVQAAVKFVEIQRRSHMESTLFAGGSIRTPQQHYDVNRGSHHHSGMSPAMAALSEVINSDIDGRSPHITRNRTGFGHSTPNTYQQHPYSSHPLPTPNFDNESDLFSPTGGTPKIGGRANGGNNLERNIHTRSIVRMSENRGSGEKRTNQLHKSRFGQSHTTPTIPKQKWKRTLENAELLREFTRMIRDTPKHSSSKKSSLDFGDLERDPDLDLLLSKVCLECVYVEQDRKLESAIRADKIFVSHCLSQFYLNFVKFDKDVTILPIYEDRRKMGEGKQVISCKDACVIEKTGLTVIFDLENSLSLYGGSRKISLIYISDQPTGNVRLSSFAPNVFSIFVGGTLTKLEIPPAFSSEAVHEMMKTCFTFLPSDVSQNILCEWRAISGKNAEVEHELEIVLQFVMSHFGVEFEEKDDREVRSSTPEAGGKHMRPHRTSTEMMDKIGRFIDSCEVHVNYEQLEDSDDDDLETKEYMVTLDPKSKNIEFLRTLFLSLHAVFEEWTLQTFRQVHLPSLAIHLFALARIINEPYYMDYYEDLFETVLENVEYRYSSRLPDTNDTILEPFSILKTIREISGFQRIPTLPEIINSKCMKILAIVFAGSGMLNSPSDADEWRDRLELSDRAQNVFDGILRRKSRNSEKATSLIRFFKFKRTDIEKLTMGLRILFLKYESEAFSGVKSLEPKECVYASEDEQNVIAQLRWKHDIRMKNVEAMLDSSKQALVCTNILMSDENANMKEINDQFLSQTSIRYFAQSFGRAFFEFRGEVPSLLQPLEFSRIALNGFQYPARVACELPSSDIFRHHYEWAQFYNCVASTLKIGSNDMVKIDPEWMSMTRKACKSIPSSSGLIYGLGLNGHLANINMYDAHQLLSKIERFQSIALLLGLAASKYKSCDNQVYKILATHLKFLMGPTLLEIRMDCNIQTAAVCALGLVFADSGHMNIAKQLVNEIGKSPNTEDEPVAERVAYKLGCGIALGLIMLGKGNGVASCEVPFKQAIPSISNRLLCMMRGGLKNQCVFLPQTATPTQAEGVTCLPFGLLTQNGNGPTNVCNQIPNHVQEGNSINIHLSSQAATLALGLMFMRTNNKVIADRLALPSSVTELEKIRPDFIYLRVLCYCIIMWDSIEIHDDWVNNRVPEIIQRFMLASLSYGEDTDSDMTQEEHEYWDDIVDRHTLAQVYLYAIAGACTAIALKYTGSPEKFG</sequence>
<evidence type="ECO:0000313" key="7">
    <source>
        <dbReference type="Proteomes" id="UP001152747"/>
    </source>
</evidence>
<evidence type="ECO:0000256" key="1">
    <source>
        <dbReference type="ARBA" id="ARBA00010547"/>
    </source>
</evidence>
<feature type="region of interest" description="Disordered" evidence="5">
    <location>
        <begin position="651"/>
        <end position="671"/>
    </location>
</feature>
<dbReference type="InterPro" id="IPR011989">
    <property type="entry name" value="ARM-like"/>
</dbReference>
<proteinExistence type="inferred from homology"/>
<dbReference type="GO" id="GO:0007091">
    <property type="term" value="P:metaphase/anaphase transition of mitotic cell cycle"/>
    <property type="evidence" value="ECO:0007669"/>
    <property type="project" value="TreeGrafter"/>
</dbReference>